<evidence type="ECO:0000256" key="1">
    <source>
        <dbReference type="ARBA" id="ARBA00022737"/>
    </source>
</evidence>
<keyword evidence="1" id="KW-0677">Repeat</keyword>
<name>B3RTZ2_TRIAD</name>
<dbReference type="Gene3D" id="1.25.40.20">
    <property type="entry name" value="Ankyrin repeat-containing domain"/>
    <property type="match status" value="1"/>
</dbReference>
<feature type="compositionally biased region" description="Polar residues" evidence="4">
    <location>
        <begin position="33"/>
        <end position="43"/>
    </location>
</feature>
<protein>
    <submittedName>
        <fullName evidence="5">Uncharacterized protein</fullName>
    </submittedName>
</protein>
<feature type="region of interest" description="Disordered" evidence="4">
    <location>
        <begin position="1"/>
        <end position="159"/>
    </location>
</feature>
<feature type="repeat" description="ANK" evidence="3">
    <location>
        <begin position="385"/>
        <end position="417"/>
    </location>
</feature>
<dbReference type="GO" id="GO:0045944">
    <property type="term" value="P:positive regulation of transcription by RNA polymerase II"/>
    <property type="evidence" value="ECO:0000318"/>
    <property type="project" value="GO_Central"/>
</dbReference>
<dbReference type="Proteomes" id="UP000009022">
    <property type="component" value="Unassembled WGS sequence"/>
</dbReference>
<feature type="compositionally biased region" description="Basic and acidic residues" evidence="4">
    <location>
        <begin position="73"/>
        <end position="82"/>
    </location>
</feature>
<gene>
    <name evidence="5" type="ORF">TRIADDRAFT_63924</name>
</gene>
<evidence type="ECO:0000313" key="5">
    <source>
        <dbReference type="EMBL" id="EDV26220.1"/>
    </source>
</evidence>
<dbReference type="HOGENOM" id="CLU_641480_0_0_1"/>
<proteinExistence type="predicted"/>
<dbReference type="CTD" id="6752957"/>
<dbReference type="GO" id="GO:0000976">
    <property type="term" value="F:transcription cis-regulatory region binding"/>
    <property type="evidence" value="ECO:0000318"/>
    <property type="project" value="GO_Central"/>
</dbReference>
<evidence type="ECO:0000256" key="4">
    <source>
        <dbReference type="SAM" id="MobiDB-lite"/>
    </source>
</evidence>
<dbReference type="InterPro" id="IPR002110">
    <property type="entry name" value="Ankyrin_rpt"/>
</dbReference>
<dbReference type="AlphaFoldDB" id="B3RTZ2"/>
<evidence type="ECO:0000256" key="3">
    <source>
        <dbReference type="PROSITE-ProRule" id="PRU00023"/>
    </source>
</evidence>
<dbReference type="RefSeq" id="XP_002112253.1">
    <property type="nucleotide sequence ID" value="XM_002112217.1"/>
</dbReference>
<evidence type="ECO:0000313" key="6">
    <source>
        <dbReference type="Proteomes" id="UP000009022"/>
    </source>
</evidence>
<dbReference type="KEGG" id="tad:TRIADDRAFT_63924"/>
<keyword evidence="6" id="KW-1185">Reference proteome</keyword>
<accession>B3RTZ2</accession>
<feature type="compositionally biased region" description="Polar residues" evidence="4">
    <location>
        <begin position="1"/>
        <end position="18"/>
    </location>
</feature>
<feature type="compositionally biased region" description="Basic and acidic residues" evidence="4">
    <location>
        <begin position="140"/>
        <end position="156"/>
    </location>
</feature>
<dbReference type="SMART" id="SM00248">
    <property type="entry name" value="ANK"/>
    <property type="match status" value="4"/>
</dbReference>
<feature type="repeat" description="ANK" evidence="3">
    <location>
        <begin position="356"/>
        <end position="384"/>
    </location>
</feature>
<dbReference type="GO" id="GO:0005634">
    <property type="term" value="C:nucleus"/>
    <property type="evidence" value="ECO:0000318"/>
    <property type="project" value="GO_Central"/>
</dbReference>
<reference evidence="5 6" key="1">
    <citation type="journal article" date="2008" name="Nature">
        <title>The Trichoplax genome and the nature of placozoans.</title>
        <authorList>
            <person name="Srivastava M."/>
            <person name="Begovic E."/>
            <person name="Chapman J."/>
            <person name="Putnam N.H."/>
            <person name="Hellsten U."/>
            <person name="Kawashima T."/>
            <person name="Kuo A."/>
            <person name="Mitros T."/>
            <person name="Salamov A."/>
            <person name="Carpenter M.L."/>
            <person name="Signorovitch A.Y."/>
            <person name="Moreno M.A."/>
            <person name="Kamm K."/>
            <person name="Grimwood J."/>
            <person name="Schmutz J."/>
            <person name="Shapiro H."/>
            <person name="Grigoriev I.V."/>
            <person name="Buss L.W."/>
            <person name="Schierwater B."/>
            <person name="Dellaporta S.L."/>
            <person name="Rokhsar D.S."/>
        </authorList>
    </citation>
    <scope>NUCLEOTIDE SEQUENCE [LARGE SCALE GENOMIC DNA]</scope>
    <source>
        <strain evidence="5 6">Grell-BS-1999</strain>
    </source>
</reference>
<dbReference type="GeneID" id="6752957"/>
<dbReference type="OrthoDB" id="2384350at2759"/>
<dbReference type="EMBL" id="DS985244">
    <property type="protein sequence ID" value="EDV26220.1"/>
    <property type="molecule type" value="Genomic_DNA"/>
</dbReference>
<dbReference type="eggNOG" id="KOG4177">
    <property type="taxonomic scope" value="Eukaryota"/>
</dbReference>
<dbReference type="InParanoid" id="B3RTZ2"/>
<organism evidence="5 6">
    <name type="scientific">Trichoplax adhaerens</name>
    <name type="common">Trichoplax reptans</name>
    <dbReference type="NCBI Taxonomy" id="10228"/>
    <lineage>
        <taxon>Eukaryota</taxon>
        <taxon>Metazoa</taxon>
        <taxon>Placozoa</taxon>
        <taxon>Uniplacotomia</taxon>
        <taxon>Trichoplacea</taxon>
        <taxon>Trichoplacidae</taxon>
        <taxon>Trichoplax</taxon>
    </lineage>
</organism>
<dbReference type="InterPro" id="IPR036770">
    <property type="entry name" value="Ankyrin_rpt-contain_sf"/>
</dbReference>
<dbReference type="PANTHER" id="PTHR24171">
    <property type="entry name" value="ANKYRIN REPEAT DOMAIN-CONTAINING PROTEIN 39-RELATED"/>
    <property type="match status" value="1"/>
</dbReference>
<dbReference type="STRING" id="10228.B3RTZ2"/>
<dbReference type="PROSITE" id="PS50088">
    <property type="entry name" value="ANK_REPEAT"/>
    <property type="match status" value="2"/>
</dbReference>
<dbReference type="SUPFAM" id="SSF48403">
    <property type="entry name" value="Ankyrin repeat"/>
    <property type="match status" value="1"/>
</dbReference>
<feature type="compositionally biased region" description="Polar residues" evidence="4">
    <location>
        <begin position="105"/>
        <end position="118"/>
    </location>
</feature>
<sequence length="428" mass="47239">MGCGSSKSTEVQKSSNLLTVPDPLELHRDGPISNGTSNHSIKNSLPHDSLQEKKSEIILQEQEDDQTNANPQVEDHEKEPAERSTTSSERIARDVSIDTRITYMEPTTNPGGDYNQSVKIPESKLSLVDETNEKNEEENENRARMDQQPSKGEENKNPNLNPVFIIGHHDEEAKSTLPTIKSSPVIITGDHIENAPKNNSYPIIVSDQNKDINLGDLPPPSTIEITREDINNKVNELKISGGGLNIETASNMQASSIIYTDAIKDDTSIVTPSMAVPNSFANDNWNLWEAVKYDNIDEVIRLCQKDSIKLDAMMGLENKSILHLAAERNSVQSAEYLLDSGKMDPNVKDEILQGIPLHHAAENGCIAVSKLFIKHGALINAVDLLQNTPLHVAYAECQDEMVEFLIKNGADAELLNSDGDKPLEQPRD</sequence>
<dbReference type="PROSITE" id="PS50297">
    <property type="entry name" value="ANK_REP_REGION"/>
    <property type="match status" value="1"/>
</dbReference>
<dbReference type="Pfam" id="PF12796">
    <property type="entry name" value="Ank_2"/>
    <property type="match status" value="1"/>
</dbReference>
<dbReference type="PhylomeDB" id="B3RTZ2"/>
<evidence type="ECO:0000256" key="2">
    <source>
        <dbReference type="ARBA" id="ARBA00023043"/>
    </source>
</evidence>
<keyword evidence="2 3" id="KW-0040">ANK repeat</keyword>